<keyword evidence="5 11" id="KW-0883">Thioether bond</keyword>
<keyword evidence="6 13" id="KW-0223">Dioxygenase</keyword>
<comment type="function">
    <text evidence="10">Catalyzes the oxidation of cysteine to cysteine sulfinic acid with addition of molecular dioxygen.</text>
</comment>
<evidence type="ECO:0000256" key="8">
    <source>
        <dbReference type="ARBA" id="ARBA00023004"/>
    </source>
</evidence>
<keyword evidence="7 13" id="KW-0560">Oxidoreductase</keyword>
<accession>A0A8C4N886</accession>
<comment type="similarity">
    <text evidence="3 13">Belongs to the cysteine dioxygenase family.</text>
</comment>
<dbReference type="Pfam" id="PF05995">
    <property type="entry name" value="CDO_I"/>
    <property type="match status" value="1"/>
</dbReference>
<reference evidence="14" key="2">
    <citation type="submission" date="2025-09" db="UniProtKB">
        <authorList>
            <consortium name="Ensembl"/>
        </authorList>
    </citation>
    <scope>IDENTIFICATION</scope>
</reference>
<comment type="pathway">
    <text evidence="2 13">Organosulfur biosynthesis; taurine biosynthesis; hypotaurine from L-cysteine: step 1/2.</text>
</comment>
<reference evidence="14" key="1">
    <citation type="submission" date="2025-08" db="UniProtKB">
        <authorList>
            <consortium name="Ensembl"/>
        </authorList>
    </citation>
    <scope>IDENTIFICATION</scope>
</reference>
<feature type="binding site" evidence="12">
    <location>
        <position position="141"/>
    </location>
    <ligand>
        <name>Fe cation</name>
        <dbReference type="ChEBI" id="CHEBI:24875"/>
        <note>catalytic</note>
    </ligand>
</feature>
<protein>
    <recommendedName>
        <fullName evidence="13">Cysteine dioxygenase</fullName>
        <ecNumber evidence="13">1.13.11.20</ecNumber>
    </recommendedName>
</protein>
<sequence>MNDYISKPQTLDELIRSLHILFDGDKVDVDEVKAVMYAYKSNPDEWMRFAKFDNYRYTRNLVNEGNGKFNLMILCWGEGHGSSIHDHMDSHCFVKILQGHMKETLYNWPTKSNHKQQMSKKAELLYDSGQVTYINDSMGLHQVENLSHSESAVTLHLYSPPFDQCCCFDQRSGHRYPVKLTFYSKFGERTPFTTEEIAENN</sequence>
<feature type="cross-link" description="3'-(S-cysteinyl)-tyrosine (Cys-Tyr)" evidence="11">
    <location>
        <begin position="92"/>
        <end position="158"/>
    </location>
</feature>
<dbReference type="GeneTree" id="ENSGT00390000018226"/>
<dbReference type="GO" id="GO:0008198">
    <property type="term" value="F:ferrous iron binding"/>
    <property type="evidence" value="ECO:0007669"/>
    <property type="project" value="UniProtKB-ARBA"/>
</dbReference>
<evidence type="ECO:0000313" key="15">
    <source>
        <dbReference type="Proteomes" id="UP000694388"/>
    </source>
</evidence>
<dbReference type="InterPro" id="IPR011051">
    <property type="entry name" value="RmlC_Cupin_sf"/>
</dbReference>
<keyword evidence="8 12" id="KW-0408">Iron</keyword>
<dbReference type="GO" id="GO:0017172">
    <property type="term" value="F:cysteine dioxygenase activity"/>
    <property type="evidence" value="ECO:0007669"/>
    <property type="project" value="UniProtKB-UniRule"/>
</dbReference>
<dbReference type="FunFam" id="2.60.120.10:FF:000045">
    <property type="entry name" value="Cysteine dioxygenase 1"/>
    <property type="match status" value="1"/>
</dbReference>
<evidence type="ECO:0000256" key="12">
    <source>
        <dbReference type="PIRSR" id="PIRSR610300-51"/>
    </source>
</evidence>
<evidence type="ECO:0000313" key="14">
    <source>
        <dbReference type="Ensembl" id="ENSEBUP00000003892.1"/>
    </source>
</evidence>
<evidence type="ECO:0000256" key="5">
    <source>
        <dbReference type="ARBA" id="ARBA00022784"/>
    </source>
</evidence>
<evidence type="ECO:0000256" key="3">
    <source>
        <dbReference type="ARBA" id="ARBA00006622"/>
    </source>
</evidence>
<keyword evidence="15" id="KW-1185">Reference proteome</keyword>
<comment type="cofactor">
    <cofactor evidence="1">
        <name>Ni(2+)</name>
        <dbReference type="ChEBI" id="CHEBI:49786"/>
    </cofactor>
</comment>
<feature type="binding site" evidence="12">
    <location>
        <position position="85"/>
    </location>
    <ligand>
        <name>Fe cation</name>
        <dbReference type="ChEBI" id="CHEBI:24875"/>
        <note>catalytic</note>
    </ligand>
</feature>
<evidence type="ECO:0000256" key="7">
    <source>
        <dbReference type="ARBA" id="ARBA00023002"/>
    </source>
</evidence>
<keyword evidence="4 12" id="KW-0479">Metal-binding</keyword>
<proteinExistence type="inferred from homology"/>
<dbReference type="SUPFAM" id="SSF51182">
    <property type="entry name" value="RmlC-like cupins"/>
    <property type="match status" value="1"/>
</dbReference>
<dbReference type="EC" id="1.13.11.20" evidence="13"/>
<dbReference type="AlphaFoldDB" id="A0A8C4N886"/>
<evidence type="ECO:0000256" key="9">
    <source>
        <dbReference type="ARBA" id="ARBA00024284"/>
    </source>
</evidence>
<dbReference type="UniPathway" id="UPA00012">
    <property type="reaction ID" value="UER00537"/>
</dbReference>
<dbReference type="PANTHER" id="PTHR12918:SF1">
    <property type="entry name" value="CYSTEINE DIOXYGENASE TYPE 1"/>
    <property type="match status" value="1"/>
</dbReference>
<dbReference type="Ensembl" id="ENSEBUT00000004291.1">
    <property type="protein sequence ID" value="ENSEBUP00000003892.1"/>
    <property type="gene ID" value="ENSEBUG00000002785.1"/>
</dbReference>
<dbReference type="OMA" id="YTENQVT"/>
<evidence type="ECO:0000256" key="2">
    <source>
        <dbReference type="ARBA" id="ARBA00004759"/>
    </source>
</evidence>
<organism evidence="14 15">
    <name type="scientific">Eptatretus burgeri</name>
    <name type="common">Inshore hagfish</name>
    <dbReference type="NCBI Taxonomy" id="7764"/>
    <lineage>
        <taxon>Eukaryota</taxon>
        <taxon>Metazoa</taxon>
        <taxon>Chordata</taxon>
        <taxon>Craniata</taxon>
        <taxon>Vertebrata</taxon>
        <taxon>Cyclostomata</taxon>
        <taxon>Myxini</taxon>
        <taxon>Myxiniformes</taxon>
        <taxon>Myxinidae</taxon>
        <taxon>Eptatretinae</taxon>
        <taxon>Eptatretus</taxon>
    </lineage>
</organism>
<dbReference type="GO" id="GO:0019448">
    <property type="term" value="P:L-cysteine catabolic process"/>
    <property type="evidence" value="ECO:0007669"/>
    <property type="project" value="TreeGrafter"/>
</dbReference>
<dbReference type="PANTHER" id="PTHR12918">
    <property type="entry name" value="CYSTEINE DIOXYGENASE"/>
    <property type="match status" value="1"/>
</dbReference>
<evidence type="ECO:0000256" key="13">
    <source>
        <dbReference type="RuleBase" id="RU366010"/>
    </source>
</evidence>
<evidence type="ECO:0000256" key="6">
    <source>
        <dbReference type="ARBA" id="ARBA00022964"/>
    </source>
</evidence>
<evidence type="ECO:0000256" key="11">
    <source>
        <dbReference type="PIRSR" id="PIRSR610300-50"/>
    </source>
</evidence>
<evidence type="ECO:0000256" key="1">
    <source>
        <dbReference type="ARBA" id="ARBA00001967"/>
    </source>
</evidence>
<dbReference type="CDD" id="cd10548">
    <property type="entry name" value="cupin_CDO"/>
    <property type="match status" value="1"/>
</dbReference>
<evidence type="ECO:0000256" key="10">
    <source>
        <dbReference type="ARBA" id="ARBA00033725"/>
    </source>
</evidence>
<comment type="cofactor">
    <cofactor evidence="13">
        <name>Fe cation</name>
        <dbReference type="ChEBI" id="CHEBI:24875"/>
    </cofactor>
    <text evidence="13">Binds 1 Fe cation per subunit.</text>
</comment>
<dbReference type="InterPro" id="IPR014710">
    <property type="entry name" value="RmlC-like_jellyroll"/>
</dbReference>
<dbReference type="Gene3D" id="2.60.120.10">
    <property type="entry name" value="Jelly Rolls"/>
    <property type="match status" value="1"/>
</dbReference>
<dbReference type="Proteomes" id="UP000694388">
    <property type="component" value="Unplaced"/>
</dbReference>
<evidence type="ECO:0000256" key="4">
    <source>
        <dbReference type="ARBA" id="ARBA00022723"/>
    </source>
</evidence>
<feature type="binding site" evidence="12">
    <location>
        <position position="87"/>
    </location>
    <ligand>
        <name>Fe cation</name>
        <dbReference type="ChEBI" id="CHEBI:24875"/>
        <note>catalytic</note>
    </ligand>
</feature>
<name>A0A8C4N886_EPTBU</name>
<dbReference type="GO" id="GO:0042412">
    <property type="term" value="P:taurine biosynthetic process"/>
    <property type="evidence" value="ECO:0007669"/>
    <property type="project" value="UniProtKB-UniRule"/>
</dbReference>
<comment type="catalytic activity">
    <reaction evidence="9">
        <text>L-cysteine + O2 = 3-sulfino-L-alanine + H(+)</text>
        <dbReference type="Rhea" id="RHEA:20441"/>
        <dbReference type="ChEBI" id="CHEBI:15378"/>
        <dbReference type="ChEBI" id="CHEBI:15379"/>
        <dbReference type="ChEBI" id="CHEBI:35235"/>
        <dbReference type="ChEBI" id="CHEBI:61085"/>
        <dbReference type="EC" id="1.13.11.20"/>
    </reaction>
    <physiologicalReaction direction="left-to-right" evidence="9">
        <dbReference type="Rhea" id="RHEA:20442"/>
    </physiologicalReaction>
</comment>
<dbReference type="InterPro" id="IPR010300">
    <property type="entry name" value="CDO_1"/>
</dbReference>